<feature type="domain" description="Ig-like" evidence="16">
    <location>
        <begin position="3370"/>
        <end position="3458"/>
    </location>
</feature>
<evidence type="ECO:0000259" key="13">
    <source>
        <dbReference type="PROSITE" id="PS50002"/>
    </source>
</evidence>
<feature type="domain" description="Ig-like" evidence="16">
    <location>
        <begin position="305"/>
        <end position="393"/>
    </location>
</feature>
<dbReference type="InterPro" id="IPR001452">
    <property type="entry name" value="SH3_domain"/>
</dbReference>
<keyword evidence="5" id="KW-0963">Cytoplasm</keyword>
<comment type="caution">
    <text evidence="18">The sequence shown here is derived from an EMBL/GenBank/DDBJ whole genome shotgun (WGS) entry which is preliminary data.</text>
</comment>
<organism evidence="18 19">
    <name type="scientific">Tachysurus vachellii</name>
    <name type="common">Darkbarbel catfish</name>
    <name type="synonym">Pelteobagrus vachellii</name>
    <dbReference type="NCBI Taxonomy" id="175792"/>
    <lineage>
        <taxon>Eukaryota</taxon>
        <taxon>Metazoa</taxon>
        <taxon>Chordata</taxon>
        <taxon>Craniata</taxon>
        <taxon>Vertebrata</taxon>
        <taxon>Euteleostomi</taxon>
        <taxon>Actinopterygii</taxon>
        <taxon>Neopterygii</taxon>
        <taxon>Teleostei</taxon>
        <taxon>Ostariophysi</taxon>
        <taxon>Siluriformes</taxon>
        <taxon>Bagridae</taxon>
        <taxon>Tachysurus</taxon>
    </lineage>
</organism>
<dbReference type="FunFam" id="2.60.40.10:FF:000523">
    <property type="entry name" value="obscurin isoform X4"/>
    <property type="match status" value="1"/>
</dbReference>
<dbReference type="FunFam" id="2.60.40.10:FF:001084">
    <property type="entry name" value="obscurin-like isoform X3"/>
    <property type="match status" value="1"/>
</dbReference>
<keyword evidence="7" id="KW-0677">Repeat</keyword>
<dbReference type="GO" id="GO:0003677">
    <property type="term" value="F:DNA binding"/>
    <property type="evidence" value="ECO:0007669"/>
    <property type="project" value="InterPro"/>
</dbReference>
<dbReference type="SMART" id="SM00325">
    <property type="entry name" value="RhoGEF"/>
    <property type="match status" value="1"/>
</dbReference>
<feature type="domain" description="Ig-like" evidence="16">
    <location>
        <begin position="3915"/>
        <end position="4006"/>
    </location>
</feature>
<feature type="domain" description="Ig-like" evidence="16">
    <location>
        <begin position="4429"/>
        <end position="4518"/>
    </location>
</feature>
<evidence type="ECO:0000259" key="16">
    <source>
        <dbReference type="PROSITE" id="PS50835"/>
    </source>
</evidence>
<feature type="region of interest" description="Disordered" evidence="12">
    <location>
        <begin position="5614"/>
        <end position="5640"/>
    </location>
</feature>
<feature type="domain" description="Ig-like" evidence="16">
    <location>
        <begin position="1482"/>
        <end position="1562"/>
    </location>
</feature>
<dbReference type="CDD" id="cd23767">
    <property type="entry name" value="IQCD"/>
    <property type="match status" value="1"/>
</dbReference>
<dbReference type="InterPro" id="IPR036116">
    <property type="entry name" value="FN3_sf"/>
</dbReference>
<feature type="domain" description="Ig-like" evidence="16">
    <location>
        <begin position="141"/>
        <end position="229"/>
    </location>
</feature>
<dbReference type="PANTHER" id="PTHR35971">
    <property type="entry name" value="SI:DKEY-31G6.6"/>
    <property type="match status" value="1"/>
</dbReference>
<dbReference type="FunFam" id="2.30.29.30:FF:000197">
    <property type="entry name" value="obscurin isoform X5"/>
    <property type="match status" value="1"/>
</dbReference>
<dbReference type="PROSITE" id="PS50010">
    <property type="entry name" value="DH_2"/>
    <property type="match status" value="1"/>
</dbReference>
<feature type="domain" description="Ig-like" evidence="16">
    <location>
        <begin position="1941"/>
        <end position="2025"/>
    </location>
</feature>
<keyword evidence="19" id="KW-1185">Reference proteome</keyword>
<evidence type="ECO:0000256" key="4">
    <source>
        <dbReference type="ARBA" id="ARBA00022443"/>
    </source>
</evidence>
<feature type="domain" description="Ig-like" evidence="16">
    <location>
        <begin position="3553"/>
        <end position="3638"/>
    </location>
</feature>
<dbReference type="InterPro" id="IPR003598">
    <property type="entry name" value="Ig_sub2"/>
</dbReference>
<feature type="region of interest" description="Disordered" evidence="12">
    <location>
        <begin position="1"/>
        <end position="31"/>
    </location>
</feature>
<feature type="domain" description="Ig-like" evidence="16">
    <location>
        <begin position="3462"/>
        <end position="3535"/>
    </location>
</feature>
<dbReference type="SUPFAM" id="SSF50044">
    <property type="entry name" value="SH3-domain"/>
    <property type="match status" value="1"/>
</dbReference>
<dbReference type="CDD" id="cd00063">
    <property type="entry name" value="FN3"/>
    <property type="match status" value="2"/>
</dbReference>
<feature type="domain" description="Ig-like" evidence="16">
    <location>
        <begin position="949"/>
        <end position="1049"/>
    </location>
</feature>
<dbReference type="InterPro" id="IPR011993">
    <property type="entry name" value="PH-like_dom_sf"/>
</dbReference>
<evidence type="ECO:0000313" key="18">
    <source>
        <dbReference type="EMBL" id="KAK2855362.1"/>
    </source>
</evidence>
<dbReference type="SUPFAM" id="SSF48065">
    <property type="entry name" value="DBL homology domain (DH-domain)"/>
    <property type="match status" value="1"/>
</dbReference>
<feature type="domain" description="Ig-like" evidence="16">
    <location>
        <begin position="4567"/>
        <end position="4656"/>
    </location>
</feature>
<dbReference type="GO" id="GO:0003007">
    <property type="term" value="P:heart morphogenesis"/>
    <property type="evidence" value="ECO:0007669"/>
    <property type="project" value="UniProtKB-ARBA"/>
</dbReference>
<feature type="domain" description="Ig-like" evidence="16">
    <location>
        <begin position="2923"/>
        <end position="2995"/>
    </location>
</feature>
<evidence type="ECO:0000256" key="8">
    <source>
        <dbReference type="ARBA" id="ARBA00023157"/>
    </source>
</evidence>
<feature type="domain" description="Ig-like" evidence="16">
    <location>
        <begin position="4680"/>
        <end position="4774"/>
    </location>
</feature>
<evidence type="ECO:0000256" key="2">
    <source>
        <dbReference type="ARBA" id="ARBA00004496"/>
    </source>
</evidence>
<evidence type="ECO:0000256" key="1">
    <source>
        <dbReference type="ARBA" id="ARBA00004123"/>
    </source>
</evidence>
<dbReference type="InterPro" id="IPR003961">
    <property type="entry name" value="FN3_dom"/>
</dbReference>
<dbReference type="FunFam" id="2.60.40.10:FF:000599">
    <property type="entry name" value="obscurin isoform X3"/>
    <property type="match status" value="1"/>
</dbReference>
<feature type="compositionally biased region" description="Basic and acidic residues" evidence="12">
    <location>
        <begin position="12"/>
        <end position="30"/>
    </location>
</feature>
<evidence type="ECO:0000256" key="5">
    <source>
        <dbReference type="ARBA" id="ARBA00022490"/>
    </source>
</evidence>
<evidence type="ECO:0000259" key="17">
    <source>
        <dbReference type="PROSITE" id="PS50853"/>
    </source>
</evidence>
<feature type="domain" description="Ig-like" evidence="16">
    <location>
        <begin position="2317"/>
        <end position="2388"/>
    </location>
</feature>
<feature type="domain" description="Ig-like" evidence="16">
    <location>
        <begin position="4192"/>
        <end position="4280"/>
    </location>
</feature>
<feature type="domain" description="Ig-like" evidence="16">
    <location>
        <begin position="1118"/>
        <end position="1211"/>
    </location>
</feature>
<dbReference type="InterPro" id="IPR036179">
    <property type="entry name" value="Ig-like_dom_sf"/>
</dbReference>
<feature type="domain" description="Ig-like" evidence="16">
    <location>
        <begin position="3098"/>
        <end position="3173"/>
    </location>
</feature>
<dbReference type="Gene3D" id="1.20.900.10">
    <property type="entry name" value="Dbl homology (DH) domain"/>
    <property type="match status" value="1"/>
</dbReference>
<feature type="region of interest" description="Disordered" evidence="12">
    <location>
        <begin position="4863"/>
        <end position="4903"/>
    </location>
</feature>
<dbReference type="InterPro" id="IPR001849">
    <property type="entry name" value="PH_domain"/>
</dbReference>
<feature type="domain" description="Ig-like" evidence="16">
    <location>
        <begin position="1300"/>
        <end position="1378"/>
    </location>
</feature>
<dbReference type="InterPro" id="IPR055251">
    <property type="entry name" value="SOS1_NGEF_PH"/>
</dbReference>
<keyword evidence="9" id="KW-0539">Nucleus</keyword>
<dbReference type="CDD" id="cd12025">
    <property type="entry name" value="SH3_Obscurin_like"/>
    <property type="match status" value="1"/>
</dbReference>
<dbReference type="SUPFAM" id="SSF48726">
    <property type="entry name" value="Immunoglobulin"/>
    <property type="match status" value="46"/>
</dbReference>
<dbReference type="SMART" id="SM00406">
    <property type="entry name" value="IGv"/>
    <property type="match status" value="17"/>
</dbReference>
<feature type="domain" description="SH3" evidence="13">
    <location>
        <begin position="4907"/>
        <end position="4974"/>
    </location>
</feature>
<evidence type="ECO:0000256" key="12">
    <source>
        <dbReference type="SAM" id="MobiDB-lite"/>
    </source>
</evidence>
<dbReference type="InterPro" id="IPR013098">
    <property type="entry name" value="Ig_I-set"/>
</dbReference>
<evidence type="ECO:0000313" key="19">
    <source>
        <dbReference type="Proteomes" id="UP001187315"/>
    </source>
</evidence>
<evidence type="ECO:0000259" key="15">
    <source>
        <dbReference type="PROSITE" id="PS50010"/>
    </source>
</evidence>
<dbReference type="FunFam" id="2.60.40.10:FF:000228">
    <property type="entry name" value="obscurin isoform X4"/>
    <property type="match status" value="3"/>
</dbReference>
<evidence type="ECO:0000259" key="14">
    <source>
        <dbReference type="PROSITE" id="PS50003"/>
    </source>
</evidence>
<evidence type="ECO:0000256" key="6">
    <source>
        <dbReference type="ARBA" id="ARBA00022553"/>
    </source>
</evidence>
<dbReference type="FunFam" id="2.60.40.10:FF:000050">
    <property type="entry name" value="Titin isoform B"/>
    <property type="match status" value="1"/>
</dbReference>
<feature type="domain" description="Fibronectin type-III" evidence="17">
    <location>
        <begin position="3828"/>
        <end position="3923"/>
    </location>
</feature>
<feature type="domain" description="Ig-like" evidence="16">
    <location>
        <begin position="3191"/>
        <end position="3276"/>
    </location>
</feature>
<keyword evidence="4 11" id="KW-0728">SH3 domain</keyword>
<dbReference type="Pfam" id="PF00041">
    <property type="entry name" value="fn3"/>
    <property type="match status" value="2"/>
</dbReference>
<dbReference type="PRINTS" id="PR00014">
    <property type="entry name" value="FNTYPEIII"/>
</dbReference>
<evidence type="ECO:0000256" key="10">
    <source>
        <dbReference type="ARBA" id="ARBA00023319"/>
    </source>
</evidence>
<evidence type="ECO:0000256" key="9">
    <source>
        <dbReference type="ARBA" id="ARBA00023242"/>
    </source>
</evidence>
<dbReference type="PANTHER" id="PTHR35971:SF4">
    <property type="entry name" value="OBSCURIN"/>
    <property type="match status" value="1"/>
</dbReference>
<feature type="domain" description="Ig-like" evidence="16">
    <location>
        <begin position="2834"/>
        <end position="2918"/>
    </location>
</feature>
<proteinExistence type="inferred from homology"/>
<dbReference type="Pfam" id="PF00047">
    <property type="entry name" value="ig"/>
    <property type="match status" value="6"/>
</dbReference>
<dbReference type="SMART" id="SM00409">
    <property type="entry name" value="IG"/>
    <property type="match status" value="46"/>
</dbReference>
<evidence type="ECO:0000256" key="7">
    <source>
        <dbReference type="ARBA" id="ARBA00022737"/>
    </source>
</evidence>
<dbReference type="SUPFAM" id="SSF49265">
    <property type="entry name" value="Fibronectin type III"/>
    <property type="match status" value="1"/>
</dbReference>
<dbReference type="SMART" id="SM00233">
    <property type="entry name" value="PH"/>
    <property type="match status" value="1"/>
</dbReference>
<dbReference type="InterPro" id="IPR003611">
    <property type="entry name" value="NUMOD3"/>
</dbReference>
<feature type="region of interest" description="Disordered" evidence="12">
    <location>
        <begin position="4332"/>
        <end position="4353"/>
    </location>
</feature>
<keyword evidence="8" id="KW-1015">Disulfide bond</keyword>
<dbReference type="Pfam" id="PF22697">
    <property type="entry name" value="SOS1_NGEF_PH"/>
    <property type="match status" value="1"/>
</dbReference>
<feature type="domain" description="Ig-like" evidence="16">
    <location>
        <begin position="2476"/>
        <end position="2560"/>
    </location>
</feature>
<dbReference type="FunFam" id="2.60.40.10:FF:000211">
    <property type="entry name" value="Obscurin-like protein 1"/>
    <property type="match status" value="2"/>
</dbReference>
<dbReference type="InterPro" id="IPR036028">
    <property type="entry name" value="SH3-like_dom_sf"/>
</dbReference>
<dbReference type="FunFam" id="2.60.40.10:FF:000032">
    <property type="entry name" value="palladin isoform X1"/>
    <property type="match status" value="4"/>
</dbReference>
<dbReference type="GO" id="GO:0005634">
    <property type="term" value="C:nucleus"/>
    <property type="evidence" value="ECO:0007669"/>
    <property type="project" value="UniProtKB-SubCell"/>
</dbReference>
<dbReference type="Gene3D" id="2.30.29.30">
    <property type="entry name" value="Pleckstrin-homology domain (PH domain)/Phosphotyrosine-binding domain (PTB)"/>
    <property type="match status" value="1"/>
</dbReference>
<dbReference type="EMBL" id="JAVHJS010000006">
    <property type="protein sequence ID" value="KAK2855362.1"/>
    <property type="molecule type" value="Genomic_DNA"/>
</dbReference>
<feature type="domain" description="Ig-like" evidence="16">
    <location>
        <begin position="5413"/>
        <end position="5503"/>
    </location>
</feature>
<sequence length="5877" mass="653158">MTRAAGLGKARLPSDRKQPWTSDTPDRTEPVMDQNLFGGAPRFLSRPKSFSLSVGRDATLSCTVVGTPVPAVTWEKDKLCISTGGRFKTVEDGDVYRLTIYNLTLEDSGQYMCRAKNNVGEAYAAVTLKVGPPVAAVDRAPVFTVKPVSSRVGLGGDVTFFCRVAAHPAPKFDWEKDGRYLGETNRIKIVSDSESSSVRIQSVRNMDSGTYTCRAQNSIGRAQSAAALVVDTQDTRLLNADKSTSLLSHLQKRKEEMRKDISLLPMSESYSQSSSSSSNIMEGLSKLGIASEQEQRVSALTGRLPKGVFTRTCTVTEGKHAKLSCFVTGHPKPQIIWRKDGMNIVEGRRHVMYEDQAENFILKVLYCKQSDNGFYTCNASNLAGQTYSAVLVTVKEPTVPFKKKLQDVEVKEKETAMLLCEVPTPSTQASWFMEETRLEQSTKYRMEQEGTMRLLTIHNVTTNDDAVYVCEMKEGSRTVAELTVLGNITKKLARRTIVPVSDTVIFCVELEHPFEDAYWTRNGEKLKENSRVIIARTLNRYTLTIRDCTAEDSGEVAFIAGDCKTSTRFSVTAPRKHPPDAPVKLIVLNKTDNSITLSWSRPDSERPVPINGYVVERRKVGAQTWVRVTGMELVSTSQYTISNITEESSYQFRISSVNDFGQSAYLEVPGTFYLEPSASVTSGLRNCTAVSDGEATFSVELSATCSGAWTLNGQLIRSGVDYLITRSKTTHTLVIRKVTEVLDGAQIKFVGGGSESVCTLSVKAAPACFTKKYSEADVFTFSAHSSAQLYTEVSDASVQVSWIKNGKELRLGKKYEASSVGNKRTLTVHNVTHEDAGIYECVCDGDKMSIQLAIKEEAAKFVNKPKTQPLEVSPLMGDVALSCEVASPTTTVVWKKEHKEIVEDNRVTLVSQGTQRKLVIKGAKQSDEGHYSCETTEDKVAFRVRVQEPQATFTNKETYQKEVKVSVSQKATLSCEVSDSKTEVKWYKDGKQMISGKTVHVETKGKIRQLVLDSVEKKDAGEYTCEVGKEKLVFKIHVKVSASQKATLSCEVSDSKTEVKWYKEGKEMMSGKTVHVETKGKIRQLVLDSVEKKDAGDYTCEVGKEKLVFKIHVEESQATFINKETYQKEVKVSASQKATLSCEVSDSKTEVKWYKDGKQMISGKTVHVETKGKIRQLVLDSVEKKDTGDYTCEVGKEKLNFKIHVEEAQATFINKETYQKEVKVSASQKATLSCEVSDSKTEVKWYKEGKQLISGKTVHVETKGKIRQLVLDSVEKKDIGDYTCEVGKEKLVFKIHVEEPQATFTNKETYQKEVKVSASQKATLSCEVSDSKTEVKWYKEGKQMISGKTVHVETKGKIRQLVLDSVEKKDAGDYTCEVGKEKLVFKIHVEEPQATFINKETYQKEVKVSVSQKATLSCEVSDSKTEVKWYKDGKQLISGKTVHVETKGKIRQLVLDSVEKKDTGDYTCEVGKEKLVFKIHVEEAQAMFINKETYQKEVKVSVSQKATLSCEVSDSKTEVKWYKDGKQLMSGKTVHVETKGKIRQLVLDSVEKKDVGDYTCEVGKEKLVFKIHVEEPQAMFSNKETYQKEVKVSASQKATLSCEVSDSKTEVKWYKEGKQLISGKTVHVETKGKIRQLVLDSVEKKDAGDYTCEVGKEKLVFKIQVSDVFAKFQKKSSIKETIAVQETENIVLTTEVTTEHANVSWFRDGIELKEGHKYEMKREGLSHVLIVKSSEAKDTGTYVCQTAEDKMEFQVQIKESPLKFVVGLEPVSVAQGSTMTLSCQLNRAAGDVLWKHNGKEIKPGGRYVIRSDGAQRLLTVSSVSQEDEGEFSCECKDDKTNAKITTKAPRLVKFLSKLNNVVANEGKDAIFKCSVTPADVSLRWLFNNVPVTTSGPKFKIAHGGTSHSLTITEVTLEDVGEISVDAEGKVCKATLQVQKLPVMFIKKLENKTVQEQDTVELKVELSRPSTEVKWMKNGIVLQPEGNLNIKVDGVKQSLIFKSVTCADRGFYSCETLDDKTQAKLTVEMKKIQIIKGLKEIKVHEQETVTMEVELSQHDVEAFWTKDGQKLRASPKILMTTLGNKHSLTMSQLKMEDSGMIAFQAEGVHTSAKLIVTEPPAKILRPLEDVTTAEKEKATFECEVSRANADVKWFKNEEELKPGKRYMIHSQGCKRSLLVQKCTYEDQGLYVCKTTDDNTSAKLTVHARDIKIIKQVQDLQVTEKESAAFVCEVSHDEVEGQWFTGDVKLKAGDNIKMRQEGRTYVLLFKSVKPEDAAEIKFVAEKASSVAKLTVKELPVRFVKKLRDKIAMYKHRGHLECQVSRPSATVTWYKNKDKIEATEKYEISSEDVYRKLTINDVDSGDEATYTCDAVDEKTSCKLLVEEQAISIVKELSSVDVTEPFAAHFEVEISIETIKPVKWSLNGEILSESSEVDIEKEGTMHRLTFKKTKTSMSGTVQFTAGKSKSTAQLTVKERPIEVVEPLKNVTGQEKASAKLSCRLSAVPKEVCWFKGQTALEASSKYLMKQSAAEVQLVIQALSPDDDGEYRCRVGTCETKATLTVEVRKVQITKRLTDVEVDEGGDAVFTCEVNYADEEVEWFLNDKLLFTNEVNFLQHVNKTHTLTLKNLAPQDGGKITFKIREEKQTVCLKVKEKKAVFLKLLDDVIGEEKGTVSLKCEASKPTVSPIWRKDGTILSADSKHELLHDGRILGLTIRDVTQSDSGEYSCDLGTDLTKSRVTIRDISIGITKRLKSVEAKAGETCVFECILSRESSDACSWSLKGQPVTNGGRFQISSKGRKHTLNIKGVTGSDSGEVVFTLKDLNSTAMLAVKGEVPTFSKELKDVSIAPGEDAVFLCELSQAGLDVIWYKNGKSIQKSLKYEMIQEHKVVKLIVHSVTAKDSGEYSCEVTGGPNSKAQLEIKVPPAFFTRELEDQKALEKESVTWCCELSKPGITVQWHKGEVDLCSCSKYEVRQDGHLVQLVIHDVDPEDSGDYTCDCGDQKTTAHLEVKALPILFKIPLNNLEAEAGETAVFRCELTKPGAHVVWRKDQKILRSSNKHQLRQDGVVVELYIYKLQEADSGEYSCDSGYETTSAQLTIKELDITIDTGLKSCIVNEGDDVAFECFVSHDAAQNVNWELQGVPLQSNEMNVIQVEGKRHSLTLRSVTEKDSGTVSFHVGSHTSFACLTVKAVPVVQFTNDLKSQEAVEGQQATLSCETSTPDAHVIWKKDKKVISEGDKYTIQKNNTTQTLVIYQLTVGDAGEYVCEVGDKQTKATLSVKEHVRITRELNDVTVTTGEDAVFHCEVSQTGVTSIEWWLGSNHLQNNDLNQISSRGREHSLVLKMVTPDDSGDVAFVVGCERTVASLVVKDKPKESQIIFRKELENQDAVEGDMVTLRCELSKPGINVEWRKGGVILQPGKKFQLKQAGCLQELQINDLKPEDSGYYTCDAGNQLTTASVSVQEAEVLIVSGIKSTDVFAGEQAVFSCQLSRRAKGRVQWWLDGTRLENSPFSIIGVGEDNIHTLTLKNLAPSDSGTILFKTGSLTSSARLLVKDPTVEVVSAMEDIHVAENQPAEFICQFSRPVRAMWKLNGQPVQPDAHRLVVEQDWTVARLYISRVTAQDVGVYSCEAEGTHVEAHLRVQAKPIEIIQGLDNVETIEGGEALFECSLSVPESKDCRWLVDGKPVKESDKVEIVCFESGRRHLLLLKDLRAGDNCTVTFQAGTTSTSALLTVKGWQLEVVKPLEDKTVVAGEPVEFICVLNKPVPEKDVNWYANGSELRPDDTWAMKNNGCACTLIMKKALVRSPLEITFAAQDAISVAKLVTIGVPDPPEDPELVTKGPTSVTLSWFTPLSDGGSPILGYRVEMRQVDSALWQSCHAEPVCNTEFMVENLIPGSGYRFRVAAINRAGIGDSVQLPQTVTLDATVTIAKKLSVSELQKGKIARLECELSSESKQVVWQKDHQEIEMGAKYQAVTEGKFQILLIKDFQPADQGTYVCVASGEAKTSLYLELKGDTTVITQLEESGQPGLPPEAASEGDLHVLWDALAKKRRMSREPTLDSISELPEEDGKDKIQTQEVKVVEKDHIKEMVKPIEIKPELNLYTSSEDETVGGSSSLVSYLKKSSRSAITMSSESETTASQKLYEHFQMTEKSVQQTMASPPFEISKEDKDELQEAAIKIQAAFKGYKARKDMRPTFKEVFKDQNKEPNTTIHLECIADGKPDKVRWLKDGKPLVDGKHHHIDIYNDGTCSLIVPAATTNDTGLYTCEVTNKYGVASHSGKVIIGSVRESSGRRPLTLGYSADSEPESSGSEMDESLRQASRRLQKLLRTRLPPNVEEEPFLSADEGDLQPPDPHSYREDDSYIYIRFDTRSEAQVASQRFQEMFTHQGVPVDTAIIETGTKIELRIKKVGFSQDGSRTPTEEKPIFVSAAPVFLTQLQNQEVPDGYPVSFDCVIIGKPSPSIRWFKDGKVLQEDDHYMINEDQEGCHQLIITTVRPLDMGVYRCVAENDSGIASSKAELRVEMSCSSDYDTAADATETSSYISAKDYVSSSEHRDTEAFESVVEDEQLPQVVDELHDLCLSPGAPNAKMSVRVKGFPSPKVYWFKDGVALTPTDRVLLSTERDVYSLEIAEVKREDSGEYSVYISNAAGAAYSSARMVVLVPGERIPETLKIRDSKEPLVPPRFLEKFCNRTVKQGASITLSVKVEGSPTPCVNWLKEEALKDVLWIKADTPGYKIASSGFQHSLILMDVGKEHGGTYTCIASNRAGQSVNTARLDVDQGLTAFPKGQQSIVTPDICGITISPPEEESKGEPKLPYLPGVDTAEFLQKLTCQITEMVSARITQDSIQNHQVLQWMKTWPKVTTSLRVPGADSDDESKTPSPSPFHGRSRPASLIADSSSESDEGEARGEMFDIYVAIADYNPMGLSKESVALKEGQYVEVLDSAHPLKWLVRTKPTKTTPSRQGWVSPAYLDKKLKVSADTVEVPETTGEEVSEGEYKRKLCQLIQELISSEKEFVKEMDFVTSHHLKHIDEESTPPEIRTHKDAIFRNISDINSFHSSSFLPGLEDCDTDDDIAMRFLKNTEGFENYLQYLVGQAKAQATVSEKDVHKYFKNYTDSELANVDPAEGPVRSVNSYLQRPLERIQKYKDLLKEMIKNKARNGQNCCLLEEAYAMVSSLPTRSENTHHVSLIENYPANLEALGEPIRQGPFIVWEGAPGVRTSSRGHHRHAFLFKNYIIICKQKRDTNSDIQTYTFKNMMKLTNIDVNETVEGDERAFEIWHEREDSVRKYTLQARTVILKNSWLRELRNLQQRYSMPAWSPPDFEAVLTDCTAELGQTVKLACKVTGSPKPVVAWFKDGRAVEVDPHHIIIEDPDGSCTLILDNMTADDSGQYMCFATSAAGNASTLGKITVQVPPRFVHKLRNVSLIAGEDAQFTCTILSAPRPKIRWFKDSKLLTDQEKYQTYSEPRSGVVVFVIKNPGEKDLGRYECELSNRLGNAKCAAELVLPTLAMAGGEQAISIEVTEQETKIPKKTIIIEETITTVVKNTRMKRHASPRTSSMGVYRSEASTPDPPRPRRTLARKTVPTLYVTEPEGTAAKNPKWVEVEEIIEYKVNKSPKLPRRRGASPSKRQPPENPNLNNSNNKLMEALQSSEAGVDSQTFSWEAESLSELETLDSPEVEVVDFDQPCVLTESDDDTEDIQACGGCSKKILDDGNKVFSLEDLEDYVPKEGETFGCGDSQVPEEKPCEISVLQREINELTVGHPVLLNLGCPVMSPKVRPGFFSRVKEHFSNVFSDHSPPGTSGEKVVPIRVGGVSFGQSESFPGSSRSHAKVEVTRRYCSEVQRGIGGAKQSFKAQISAPVGQPVTVQIPKMNQSGKP</sequence>
<keyword evidence="6" id="KW-0597">Phosphoprotein</keyword>
<feature type="domain" description="Ig-like" evidence="16">
    <location>
        <begin position="2564"/>
        <end position="2647"/>
    </location>
</feature>
<dbReference type="Gene3D" id="2.60.40.10">
    <property type="entry name" value="Immunoglobulins"/>
    <property type="match status" value="49"/>
</dbReference>
<dbReference type="InterPro" id="IPR013106">
    <property type="entry name" value="Ig_V-set"/>
</dbReference>
<feature type="domain" description="Ig-like" evidence="16">
    <location>
        <begin position="766"/>
        <end position="851"/>
    </location>
</feature>
<feature type="domain" description="Ig-like" evidence="16">
    <location>
        <begin position="1392"/>
        <end position="1470"/>
    </location>
</feature>
<feature type="domain" description="Ig-like" evidence="16">
    <location>
        <begin position="3643"/>
        <end position="3730"/>
    </location>
</feature>
<feature type="domain" description="Ig-like" evidence="16">
    <location>
        <begin position="41"/>
        <end position="129"/>
    </location>
</feature>
<dbReference type="FunFam" id="2.60.40.10:FF:000747">
    <property type="entry name" value="obscurin isoform X6"/>
    <property type="match status" value="1"/>
</dbReference>
<dbReference type="InterPro" id="IPR013151">
    <property type="entry name" value="Immunoglobulin_dom"/>
</dbReference>
<dbReference type="InterPro" id="IPR000219">
    <property type="entry name" value="DH_dom"/>
</dbReference>
<reference evidence="18" key="1">
    <citation type="submission" date="2023-08" db="EMBL/GenBank/DDBJ databases">
        <title>Pelteobagrus vachellii genome.</title>
        <authorList>
            <person name="Liu H."/>
        </authorList>
    </citation>
    <scope>NUCLEOTIDE SEQUENCE</scope>
    <source>
        <strain evidence="18">PRFRI_2022a</strain>
        <tissue evidence="18">Muscle</tissue>
    </source>
</reference>
<dbReference type="GO" id="GO:0005737">
    <property type="term" value="C:cytoplasm"/>
    <property type="evidence" value="ECO:0007669"/>
    <property type="project" value="UniProtKB-SubCell"/>
</dbReference>
<dbReference type="CDD" id="cd00096">
    <property type="entry name" value="Ig"/>
    <property type="match status" value="3"/>
</dbReference>
<dbReference type="SUPFAM" id="SSF50729">
    <property type="entry name" value="PH domain-like"/>
    <property type="match status" value="1"/>
</dbReference>
<feature type="region of interest" description="Disordered" evidence="12">
    <location>
        <begin position="4291"/>
        <end position="4315"/>
    </location>
</feature>
<dbReference type="FunFam" id="2.60.40.10:FF:000421">
    <property type="entry name" value="LOW QUALITY PROTEIN: obscurin"/>
    <property type="match status" value="2"/>
</dbReference>
<dbReference type="GO" id="GO:0055013">
    <property type="term" value="P:cardiac muscle cell development"/>
    <property type="evidence" value="ECO:0007669"/>
    <property type="project" value="UniProtKB-ARBA"/>
</dbReference>
<feature type="domain" description="Ig-like" evidence="16">
    <location>
        <begin position="5319"/>
        <end position="5408"/>
    </location>
</feature>
<feature type="domain" description="Ig-like" evidence="16">
    <location>
        <begin position="2666"/>
        <end position="2743"/>
    </location>
</feature>
<dbReference type="PROSITE" id="PS50853">
    <property type="entry name" value="FN3"/>
    <property type="match status" value="2"/>
</dbReference>
<comment type="similarity">
    <text evidence="3">Belongs to the protein kinase superfamily. CAMK Ser/Thr protein kinase family.</text>
</comment>
<dbReference type="FunFam" id="2.60.40.10:FF:000502">
    <property type="entry name" value="obscurin-like protein 1 isoform X2"/>
    <property type="match status" value="1"/>
</dbReference>
<keyword evidence="10" id="KW-0393">Immunoglobulin domain</keyword>
<dbReference type="PROSITE" id="PS50002">
    <property type="entry name" value="SH3"/>
    <property type="match status" value="1"/>
</dbReference>
<dbReference type="FunFam" id="2.60.40.10:FF:000866">
    <property type="entry name" value="Obscurin, cytoskeletal calmodulin and titin-interacting RhoGEF"/>
    <property type="match status" value="1"/>
</dbReference>
<feature type="domain" description="Ig-like" evidence="16">
    <location>
        <begin position="1849"/>
        <end position="1936"/>
    </location>
</feature>
<dbReference type="InterPro" id="IPR052385">
    <property type="entry name" value="Obscurin/Obscurin-like_Reg"/>
</dbReference>
<dbReference type="FunFam" id="2.60.40.10:FF:001652">
    <property type="entry name" value="Uncharacterized protein"/>
    <property type="match status" value="2"/>
</dbReference>
<dbReference type="FunFam" id="2.60.40.10:FF:000107">
    <property type="entry name" value="Myosin, light chain kinase a"/>
    <property type="match status" value="1"/>
</dbReference>
<evidence type="ECO:0000256" key="11">
    <source>
        <dbReference type="PROSITE-ProRule" id="PRU00192"/>
    </source>
</evidence>
<protein>
    <recommendedName>
        <fullName evidence="20">Obscurin</fullName>
    </recommendedName>
</protein>
<dbReference type="InterPro" id="IPR013783">
    <property type="entry name" value="Ig-like_fold"/>
</dbReference>
<feature type="domain" description="Ig-like" evidence="16">
    <location>
        <begin position="1761"/>
        <end position="1845"/>
    </location>
</feature>
<feature type="domain" description="DH" evidence="15">
    <location>
        <begin position="4998"/>
        <end position="5182"/>
    </location>
</feature>
<feature type="domain" description="Ig-like" evidence="16">
    <location>
        <begin position="1576"/>
        <end position="1654"/>
    </location>
</feature>
<feature type="domain" description="PH" evidence="14">
    <location>
        <begin position="5200"/>
        <end position="5309"/>
    </location>
</feature>
<dbReference type="InterPro" id="IPR035526">
    <property type="entry name" value="Obscurin_SH3"/>
</dbReference>
<evidence type="ECO:0000256" key="3">
    <source>
        <dbReference type="ARBA" id="ARBA00006692"/>
    </source>
</evidence>
<dbReference type="SMART" id="SM00015">
    <property type="entry name" value="IQ"/>
    <property type="match status" value="1"/>
</dbReference>
<dbReference type="InterPro" id="IPR035899">
    <property type="entry name" value="DBL_dom_sf"/>
</dbReference>
<dbReference type="Pfam" id="PF07679">
    <property type="entry name" value="I-set"/>
    <property type="match status" value="35"/>
</dbReference>
<dbReference type="InterPro" id="IPR003599">
    <property type="entry name" value="Ig_sub"/>
</dbReference>
<comment type="subcellular location">
    <subcellularLocation>
        <location evidence="2">Cytoplasm</location>
    </subcellularLocation>
    <subcellularLocation>
        <location evidence="1">Nucleus</location>
    </subcellularLocation>
</comment>
<feature type="domain" description="Ig-like" evidence="16">
    <location>
        <begin position="1050"/>
        <end position="1102"/>
    </location>
</feature>
<feature type="region of interest" description="Disordered" evidence="12">
    <location>
        <begin position="5546"/>
        <end position="5577"/>
    </location>
</feature>
<dbReference type="SMART" id="SM00408">
    <property type="entry name" value="IGc2"/>
    <property type="match status" value="36"/>
</dbReference>
<feature type="domain" description="Fibronectin type-III" evidence="17">
    <location>
        <begin position="581"/>
        <end position="677"/>
    </location>
</feature>
<name>A0AA88SXH9_TACVA</name>
<dbReference type="PROSITE" id="PS50096">
    <property type="entry name" value="IQ"/>
    <property type="match status" value="1"/>
</dbReference>
<dbReference type="InterPro" id="IPR000048">
    <property type="entry name" value="IQ_motif_EF-hand-BS"/>
</dbReference>
<feature type="domain" description="Ig-like" evidence="16">
    <location>
        <begin position="865"/>
        <end position="943"/>
    </location>
</feature>
<dbReference type="PROSITE" id="PS50003">
    <property type="entry name" value="PH_DOMAIN"/>
    <property type="match status" value="1"/>
</dbReference>
<dbReference type="GO" id="GO:0005085">
    <property type="term" value="F:guanyl-nucleotide exchange factor activity"/>
    <property type="evidence" value="ECO:0007669"/>
    <property type="project" value="InterPro"/>
</dbReference>
<feature type="domain" description="Ig-like" evidence="16">
    <location>
        <begin position="1224"/>
        <end position="1286"/>
    </location>
</feature>
<gene>
    <name evidence="18" type="ORF">Q7C36_007231</name>
</gene>
<dbReference type="Gene3D" id="2.30.30.40">
    <property type="entry name" value="SH3 Domains"/>
    <property type="match status" value="1"/>
</dbReference>
<dbReference type="CDD" id="cd20971">
    <property type="entry name" value="IgI_1_Titin-A168_like"/>
    <property type="match status" value="1"/>
</dbReference>
<dbReference type="InterPro" id="IPR007110">
    <property type="entry name" value="Ig-like_dom"/>
</dbReference>
<dbReference type="PROSITE" id="PS50835">
    <property type="entry name" value="IG_LIKE"/>
    <property type="match status" value="39"/>
</dbReference>
<dbReference type="FunFam" id="2.60.40.10:FF:000214">
    <property type="entry name" value="titin isoform X1"/>
    <property type="match status" value="10"/>
</dbReference>
<dbReference type="SMART" id="SM00496">
    <property type="entry name" value="IENR2"/>
    <property type="match status" value="8"/>
</dbReference>
<dbReference type="SMART" id="SM00060">
    <property type="entry name" value="FN3"/>
    <property type="match status" value="2"/>
</dbReference>
<dbReference type="Proteomes" id="UP001187315">
    <property type="component" value="Unassembled WGS sequence"/>
</dbReference>
<dbReference type="Pfam" id="PF00621">
    <property type="entry name" value="RhoGEF"/>
    <property type="match status" value="1"/>
</dbReference>
<accession>A0AA88SXH9</accession>
<feature type="domain" description="Ig-like" evidence="16">
    <location>
        <begin position="3012"/>
        <end position="3096"/>
    </location>
</feature>
<feature type="domain" description="Ig-like" evidence="16">
    <location>
        <begin position="397"/>
        <end position="480"/>
    </location>
</feature>
<dbReference type="Pfam" id="PF00612">
    <property type="entry name" value="IQ"/>
    <property type="match status" value="1"/>
</dbReference>
<evidence type="ECO:0008006" key="20">
    <source>
        <dbReference type="Google" id="ProtNLM"/>
    </source>
</evidence>
<feature type="compositionally biased region" description="Acidic residues" evidence="12">
    <location>
        <begin position="4333"/>
        <end position="4345"/>
    </location>
</feature>
<dbReference type="FunFam" id="2.60.40.10:FF:000380">
    <property type="entry name" value="obscurin isoform X3"/>
    <property type="match status" value="1"/>
</dbReference>
<feature type="domain" description="Ig-like" evidence="16">
    <location>
        <begin position="2119"/>
        <end position="2203"/>
    </location>
</feature>
<feature type="domain" description="Ig-like" evidence="16">
    <location>
        <begin position="1673"/>
        <end position="1754"/>
    </location>
</feature>